<dbReference type="EnsemblMetazoa" id="SMAR004389-RA">
    <property type="protein sequence ID" value="SMAR004389-PA"/>
    <property type="gene ID" value="SMAR004389"/>
</dbReference>
<accession>T1ITE3</accession>
<evidence type="ECO:0000313" key="2">
    <source>
        <dbReference type="Proteomes" id="UP000014500"/>
    </source>
</evidence>
<dbReference type="HOGENOM" id="CLU_1273651_0_0_1"/>
<dbReference type="PANTHER" id="PTHR34718:SF2">
    <property type="entry name" value="PHD-TYPE DOMAIN-CONTAINING PROTEIN"/>
    <property type="match status" value="1"/>
</dbReference>
<dbReference type="Proteomes" id="UP000014500">
    <property type="component" value="Unassembled WGS sequence"/>
</dbReference>
<dbReference type="SUPFAM" id="SSF54001">
    <property type="entry name" value="Cysteine proteinases"/>
    <property type="match status" value="1"/>
</dbReference>
<dbReference type="InterPro" id="IPR038765">
    <property type="entry name" value="Papain-like_cys_pep_sf"/>
</dbReference>
<reference evidence="1" key="2">
    <citation type="submission" date="2015-02" db="UniProtKB">
        <authorList>
            <consortium name="EnsemblMetazoa"/>
        </authorList>
    </citation>
    <scope>IDENTIFICATION</scope>
</reference>
<organism evidence="1 2">
    <name type="scientific">Strigamia maritima</name>
    <name type="common">European centipede</name>
    <name type="synonym">Geophilus maritimus</name>
    <dbReference type="NCBI Taxonomy" id="126957"/>
    <lineage>
        <taxon>Eukaryota</taxon>
        <taxon>Metazoa</taxon>
        <taxon>Ecdysozoa</taxon>
        <taxon>Arthropoda</taxon>
        <taxon>Myriapoda</taxon>
        <taxon>Chilopoda</taxon>
        <taxon>Pleurostigmophora</taxon>
        <taxon>Geophilomorpha</taxon>
        <taxon>Linotaeniidae</taxon>
        <taxon>Strigamia</taxon>
    </lineage>
</organism>
<sequence length="217" mass="24680">MYCINCAFRGLNFKIIRLVDKVENGVRTFEFSRQKRNNVEDKGQLLLEHNVQVPLVKKFIKTVGGVLSTSKDIHNRRTKLQCNSGFTGINDSDLFLKALQLDRNVDTVNNRMPLYLALVVDGMNCSVPIAFGLVASEIKEFGTVVNGSIQRLTRNTDCKLEVRMHDIEKQSNGFDCGLHAIANCFLLCSRKDPCRYSFDKVCLRNHLISCFNQQKRS</sequence>
<protein>
    <recommendedName>
        <fullName evidence="3">Ubiquitin-like protease family profile domain-containing protein</fullName>
    </recommendedName>
</protein>
<dbReference type="EMBL" id="JH431480">
    <property type="status" value="NOT_ANNOTATED_CDS"/>
    <property type="molecule type" value="Genomic_DNA"/>
</dbReference>
<reference evidence="2" key="1">
    <citation type="submission" date="2011-05" db="EMBL/GenBank/DDBJ databases">
        <authorList>
            <person name="Richards S.R."/>
            <person name="Qu J."/>
            <person name="Jiang H."/>
            <person name="Jhangiani S.N."/>
            <person name="Agravi P."/>
            <person name="Goodspeed R."/>
            <person name="Gross S."/>
            <person name="Mandapat C."/>
            <person name="Jackson L."/>
            <person name="Mathew T."/>
            <person name="Pu L."/>
            <person name="Thornton R."/>
            <person name="Saada N."/>
            <person name="Wilczek-Boney K.B."/>
            <person name="Lee S."/>
            <person name="Kovar C."/>
            <person name="Wu Y."/>
            <person name="Scherer S.E."/>
            <person name="Worley K.C."/>
            <person name="Muzny D.M."/>
            <person name="Gibbs R."/>
        </authorList>
    </citation>
    <scope>NUCLEOTIDE SEQUENCE</scope>
    <source>
        <strain evidence="2">Brora</strain>
    </source>
</reference>
<dbReference type="PANTHER" id="PTHR34718">
    <property type="entry name" value="PHD-TYPE DOMAIN-CONTAINING PROTEIN"/>
    <property type="match status" value="1"/>
</dbReference>
<name>T1ITE3_STRMM</name>
<keyword evidence="2" id="KW-1185">Reference proteome</keyword>
<evidence type="ECO:0008006" key="3">
    <source>
        <dbReference type="Google" id="ProtNLM"/>
    </source>
</evidence>
<evidence type="ECO:0000313" key="1">
    <source>
        <dbReference type="EnsemblMetazoa" id="SMAR004389-PA"/>
    </source>
</evidence>
<dbReference type="AlphaFoldDB" id="T1ITE3"/>
<proteinExistence type="predicted"/>